<dbReference type="SUPFAM" id="SSF51126">
    <property type="entry name" value="Pectin lyase-like"/>
    <property type="match status" value="1"/>
</dbReference>
<dbReference type="EMBL" id="GECU01010442">
    <property type="protein sequence ID" value="JAS97264.1"/>
    <property type="molecule type" value="Transcribed_RNA"/>
</dbReference>
<name>A0A1B6JDL2_9HEMI</name>
<dbReference type="AlphaFoldDB" id="A0A1B6JDL2"/>
<reference evidence="3" key="1">
    <citation type="submission" date="2015-11" db="EMBL/GenBank/DDBJ databases">
        <title>De novo transcriptome assembly of four potential Pierce s Disease insect vectors from Arizona vineyards.</title>
        <authorList>
            <person name="Tassone E.E."/>
        </authorList>
    </citation>
    <scope>NUCLEOTIDE SEQUENCE</scope>
</reference>
<feature type="transmembrane region" description="Helical" evidence="1">
    <location>
        <begin position="417"/>
        <end position="438"/>
    </location>
</feature>
<evidence type="ECO:0000256" key="1">
    <source>
        <dbReference type="SAM" id="Phobius"/>
    </source>
</evidence>
<evidence type="ECO:0000256" key="2">
    <source>
        <dbReference type="SAM" id="SignalP"/>
    </source>
</evidence>
<accession>A0A1B6JDL2</accession>
<organism evidence="3">
    <name type="scientific">Homalodisca liturata</name>
    <dbReference type="NCBI Taxonomy" id="320908"/>
    <lineage>
        <taxon>Eukaryota</taxon>
        <taxon>Metazoa</taxon>
        <taxon>Ecdysozoa</taxon>
        <taxon>Arthropoda</taxon>
        <taxon>Hexapoda</taxon>
        <taxon>Insecta</taxon>
        <taxon>Pterygota</taxon>
        <taxon>Neoptera</taxon>
        <taxon>Paraneoptera</taxon>
        <taxon>Hemiptera</taxon>
        <taxon>Auchenorrhyncha</taxon>
        <taxon>Membracoidea</taxon>
        <taxon>Cicadellidae</taxon>
        <taxon>Cicadellinae</taxon>
        <taxon>Proconiini</taxon>
        <taxon>Homalodisca</taxon>
    </lineage>
</organism>
<keyword evidence="1" id="KW-0812">Transmembrane</keyword>
<sequence length="461" mass="50518">MCAITMPRLTTVFWAVALLGVSGAQDLCGRCECLPAGPSPTQAICHDNSPTADKIFLPWTTAESASIELIYIYGMKTVNFTDNSFTTERPITLFIQNCSYVNFNDHSIEKLRTLLIRDADRVDIGILPQEHLWTTVLEDIKQLSISSASLSALYSVTIGHIGSLSLVPTAGDDLCSANPDFTFTLLTSQVSSVPSGGMSLCGGHITINSNTFNNVEEEGFQISTEGSVAIVNNLFKNVSKQAFNLTSPEIHITSNHFVNLPAGTLRGVSTLLDSFFTNNTVSDIDLGGVLLDMGWDMIIERNIIDCDCASKRTSILNPKHDMLYLTNSSMEKLQNIFRYNFCNLNCTVTLKAFSYALSRGEVCVTNNTKLEHEVLCNISTLPEVDSTTLDDIFTTAMTDTEIDKDSSFVSAASKPRFLVPLGIVAALLIVTSSVLYGCKEMFSFRFTFKPDRDIGSKISLR</sequence>
<feature type="chain" id="PRO_5008585826" description="Right handed beta helix domain-containing protein" evidence="2">
    <location>
        <begin position="25"/>
        <end position="461"/>
    </location>
</feature>
<protein>
    <recommendedName>
        <fullName evidence="4">Right handed beta helix domain-containing protein</fullName>
    </recommendedName>
</protein>
<feature type="signal peptide" evidence="2">
    <location>
        <begin position="1"/>
        <end position="24"/>
    </location>
</feature>
<keyword evidence="1" id="KW-1133">Transmembrane helix</keyword>
<evidence type="ECO:0008006" key="4">
    <source>
        <dbReference type="Google" id="ProtNLM"/>
    </source>
</evidence>
<keyword evidence="1" id="KW-0472">Membrane</keyword>
<dbReference type="InterPro" id="IPR011050">
    <property type="entry name" value="Pectin_lyase_fold/virulence"/>
</dbReference>
<gene>
    <name evidence="3" type="ORF">g.32436</name>
</gene>
<proteinExistence type="predicted"/>
<evidence type="ECO:0000313" key="3">
    <source>
        <dbReference type="EMBL" id="JAS97264.1"/>
    </source>
</evidence>
<keyword evidence="2" id="KW-0732">Signal</keyword>